<organism evidence="1">
    <name type="scientific">Rhizobium leguminosarum</name>
    <dbReference type="NCBI Taxonomy" id="384"/>
    <lineage>
        <taxon>Bacteria</taxon>
        <taxon>Pseudomonadati</taxon>
        <taxon>Pseudomonadota</taxon>
        <taxon>Alphaproteobacteria</taxon>
        <taxon>Hyphomicrobiales</taxon>
        <taxon>Rhizobiaceae</taxon>
        <taxon>Rhizobium/Agrobacterium group</taxon>
        <taxon>Rhizobium</taxon>
    </lineage>
</organism>
<evidence type="ECO:0000313" key="1">
    <source>
        <dbReference type="EMBL" id="KZB01762.1"/>
    </source>
</evidence>
<reference evidence="1" key="1">
    <citation type="submission" date="2016-03" db="EMBL/GenBank/DDBJ databases">
        <title>Microsymbionts genomes from the relict species Vavilovia formosa.</title>
        <authorList>
            <person name="Chirak E."/>
            <person name="Kimeklis A."/>
            <person name="Kopat V."/>
            <person name="Andronov E."/>
        </authorList>
    </citation>
    <scope>NUCLEOTIDE SEQUENCE [LARGE SCALE GENOMIC DNA]</scope>
    <source>
        <strain evidence="1">Vaf12</strain>
    </source>
</reference>
<accession>A0A154IMU9</accession>
<name>A0A154IMU9_RHILE</name>
<sequence length="77" mass="8243">MAFAGIERALLVSTDARDRPGRRLEQHTRAIKQLEAAGVSHAVYTSAPKPENAPLLLAPDHNGTEKALAPLALGPYM</sequence>
<gene>
    <name evidence="1" type="ORF">A4A59_12020</name>
</gene>
<dbReference type="EMBL" id="LVYU01000078">
    <property type="protein sequence ID" value="KZB01762.1"/>
    <property type="molecule type" value="Genomic_DNA"/>
</dbReference>
<dbReference type="Gene3D" id="3.40.50.720">
    <property type="entry name" value="NAD(P)-binding Rossmann-like Domain"/>
    <property type="match status" value="1"/>
</dbReference>
<dbReference type="AlphaFoldDB" id="A0A154IMU9"/>
<dbReference type="RefSeq" id="WP_062940798.1">
    <property type="nucleotide sequence ID" value="NZ_CP171845.1"/>
</dbReference>
<proteinExistence type="predicted"/>
<protein>
    <submittedName>
        <fullName evidence="1">Uncharacterized protein</fullName>
    </submittedName>
</protein>
<comment type="caution">
    <text evidence="1">The sequence shown here is derived from an EMBL/GenBank/DDBJ whole genome shotgun (WGS) entry which is preliminary data.</text>
</comment>